<dbReference type="GO" id="GO:0005794">
    <property type="term" value="C:Golgi apparatus"/>
    <property type="evidence" value="ECO:0007669"/>
    <property type="project" value="TreeGrafter"/>
</dbReference>
<dbReference type="GO" id="GO:0010104">
    <property type="term" value="P:regulation of ethylene-activated signaling pathway"/>
    <property type="evidence" value="ECO:0007669"/>
    <property type="project" value="TreeGrafter"/>
</dbReference>
<dbReference type="Gramene" id="ONIVA01G32400.2">
    <property type="protein sequence ID" value="ONIVA01G32400.2"/>
    <property type="gene ID" value="ONIVA01G32400"/>
</dbReference>
<feature type="compositionally biased region" description="Low complexity" evidence="1">
    <location>
        <begin position="101"/>
        <end position="118"/>
    </location>
</feature>
<dbReference type="InterPro" id="IPR008496">
    <property type="entry name" value="TMEM222/RTE1"/>
</dbReference>
<dbReference type="STRING" id="4536.A0A0E0FS14"/>
<dbReference type="AlphaFoldDB" id="A0A0E0FS14"/>
<protein>
    <submittedName>
        <fullName evidence="3">Uncharacterized protein</fullName>
    </submittedName>
</protein>
<keyword evidence="4" id="KW-1185">Reference proteome</keyword>
<dbReference type="PANTHER" id="PTHR20921">
    <property type="entry name" value="TRANSMEMBRANE PROTEIN 222"/>
    <property type="match status" value="1"/>
</dbReference>
<feature type="transmembrane region" description="Helical" evidence="2">
    <location>
        <begin position="341"/>
        <end position="359"/>
    </location>
</feature>
<dbReference type="EnsemblPlants" id="ONIVA01G32400.2">
    <property type="protein sequence ID" value="ONIVA01G32400.2"/>
    <property type="gene ID" value="ONIVA01G32400"/>
</dbReference>
<dbReference type="eggNOG" id="KOG3150">
    <property type="taxonomic scope" value="Eukaryota"/>
</dbReference>
<dbReference type="HOGENOM" id="CLU_761600_0_0_1"/>
<accession>A0A0E0FS14</accession>
<dbReference type="GO" id="GO:0005783">
    <property type="term" value="C:endoplasmic reticulum"/>
    <property type="evidence" value="ECO:0007669"/>
    <property type="project" value="TreeGrafter"/>
</dbReference>
<reference evidence="3" key="1">
    <citation type="submission" date="2015-04" db="UniProtKB">
        <authorList>
            <consortium name="EnsemblPlants"/>
        </authorList>
    </citation>
    <scope>IDENTIFICATION</scope>
    <source>
        <strain evidence="3">SL10</strain>
    </source>
</reference>
<sequence length="364" mass="39772">MEASLPSWMENGGTPVPAATARNVQVRNPACALTICAAHRVQLAPGAAADAAAELQVHAPFPPHTTPPSLPFVFLYSPRLPVPESEARIRSEVSSAPSPPSLAGSRGPPTSSRRTSYRVQVTSMAPNKISSMDAGAAFDDEDASSSNSLQELWPVGEIDPKRARFPCCIVWTPLPIVSWLAPYIGHAGICREDGTVLDFAGSNLVSMDNFAYGSIARYLQLDRKKCCFPVNLATHVCERSYKHAEAGTAISWDDALQLGMRSFEHKFYNLFTCNCYSFVANCLNRLAYNGSVKWNVLNVAALVWLRGQWVDKMSVVRSFFPFLTVTCVGILMAGWPFLIGMAAFSSLLIGWFVFAVYCMKDLVC</sequence>
<evidence type="ECO:0000313" key="4">
    <source>
        <dbReference type="Proteomes" id="UP000006591"/>
    </source>
</evidence>
<name>A0A0E0FS14_ORYNI</name>
<keyword evidence="2" id="KW-0812">Transmembrane</keyword>
<evidence type="ECO:0000256" key="2">
    <source>
        <dbReference type="SAM" id="Phobius"/>
    </source>
</evidence>
<reference evidence="3" key="2">
    <citation type="submission" date="2018-04" db="EMBL/GenBank/DDBJ databases">
        <title>OnivRS2 (Oryza nivara Reference Sequence Version 2).</title>
        <authorList>
            <person name="Zhang J."/>
            <person name="Kudrna D."/>
            <person name="Lee S."/>
            <person name="Talag J."/>
            <person name="Rajasekar S."/>
            <person name="Welchert J."/>
            <person name="Hsing Y.-I."/>
            <person name="Wing R.A."/>
        </authorList>
    </citation>
    <scope>NUCLEOTIDE SEQUENCE [LARGE SCALE GENOMIC DNA]</scope>
</reference>
<dbReference type="Pfam" id="PF05608">
    <property type="entry name" value="RTE1"/>
    <property type="match status" value="1"/>
</dbReference>
<keyword evidence="2" id="KW-0472">Membrane</keyword>
<dbReference type="GO" id="GO:0009723">
    <property type="term" value="P:response to ethylene"/>
    <property type="evidence" value="ECO:0007669"/>
    <property type="project" value="TreeGrafter"/>
</dbReference>
<keyword evidence="2" id="KW-1133">Transmembrane helix</keyword>
<evidence type="ECO:0000313" key="3">
    <source>
        <dbReference type="EnsemblPlants" id="ONIVA01G32400.2"/>
    </source>
</evidence>
<dbReference type="PANTHER" id="PTHR20921:SF7">
    <property type="entry name" value="PROTEIN REVERSION-TO-ETHYLENE SENSITIVITY1"/>
    <property type="match status" value="1"/>
</dbReference>
<organism evidence="3">
    <name type="scientific">Oryza nivara</name>
    <name type="common">Indian wild rice</name>
    <name type="synonym">Oryza sativa f. spontanea</name>
    <dbReference type="NCBI Taxonomy" id="4536"/>
    <lineage>
        <taxon>Eukaryota</taxon>
        <taxon>Viridiplantae</taxon>
        <taxon>Streptophyta</taxon>
        <taxon>Embryophyta</taxon>
        <taxon>Tracheophyta</taxon>
        <taxon>Spermatophyta</taxon>
        <taxon>Magnoliopsida</taxon>
        <taxon>Liliopsida</taxon>
        <taxon>Poales</taxon>
        <taxon>Poaceae</taxon>
        <taxon>BOP clade</taxon>
        <taxon>Oryzoideae</taxon>
        <taxon>Oryzeae</taxon>
        <taxon>Oryzinae</taxon>
        <taxon>Oryza</taxon>
    </lineage>
</organism>
<feature type="region of interest" description="Disordered" evidence="1">
    <location>
        <begin position="87"/>
        <end position="119"/>
    </location>
</feature>
<dbReference type="Proteomes" id="UP000006591">
    <property type="component" value="Chromosome 1"/>
</dbReference>
<proteinExistence type="predicted"/>
<evidence type="ECO:0000256" key="1">
    <source>
        <dbReference type="SAM" id="MobiDB-lite"/>
    </source>
</evidence>